<evidence type="ECO:0000313" key="2">
    <source>
        <dbReference type="EMBL" id="ACO70221.1"/>
    </source>
</evidence>
<dbReference type="AlphaFoldDB" id="C1FIR4"/>
<evidence type="ECO:0000256" key="1">
    <source>
        <dbReference type="SAM" id="MobiDB-lite"/>
    </source>
</evidence>
<dbReference type="Pfam" id="PF05742">
    <property type="entry name" value="TANGO2"/>
    <property type="match status" value="1"/>
</dbReference>
<dbReference type="OMA" id="WDEREWV"/>
<dbReference type="RefSeq" id="XP_002508963.1">
    <property type="nucleotide sequence ID" value="XM_002508917.1"/>
</dbReference>
<dbReference type="KEGG" id="mis:MICPUN_63251"/>
<dbReference type="PANTHER" id="PTHR17985:SF8">
    <property type="entry name" value="TRANSPORT AND GOLGI ORGANIZATION PROTEIN 2 HOMOLOG"/>
    <property type="match status" value="1"/>
</dbReference>
<name>C1FIR4_MICCC</name>
<accession>C1FIR4</accession>
<reference evidence="2 3" key="1">
    <citation type="journal article" date="2009" name="Science">
        <title>Green evolution and dynamic adaptations revealed by genomes of the marine picoeukaryotes Micromonas.</title>
        <authorList>
            <person name="Worden A.Z."/>
            <person name="Lee J.H."/>
            <person name="Mock T."/>
            <person name="Rouze P."/>
            <person name="Simmons M.P."/>
            <person name="Aerts A.L."/>
            <person name="Allen A.E."/>
            <person name="Cuvelier M.L."/>
            <person name="Derelle E."/>
            <person name="Everett M.V."/>
            <person name="Foulon E."/>
            <person name="Grimwood J."/>
            <person name="Gundlach H."/>
            <person name="Henrissat B."/>
            <person name="Napoli C."/>
            <person name="McDonald S.M."/>
            <person name="Parker M.S."/>
            <person name="Rombauts S."/>
            <person name="Salamov A."/>
            <person name="Von Dassow P."/>
            <person name="Badger J.H."/>
            <person name="Coutinho P.M."/>
            <person name="Demir E."/>
            <person name="Dubchak I."/>
            <person name="Gentemann C."/>
            <person name="Eikrem W."/>
            <person name="Gready J.E."/>
            <person name="John U."/>
            <person name="Lanier W."/>
            <person name="Lindquist E.A."/>
            <person name="Lucas S."/>
            <person name="Mayer K.F."/>
            <person name="Moreau H."/>
            <person name="Not F."/>
            <person name="Otillar R."/>
            <person name="Panaud O."/>
            <person name="Pangilinan J."/>
            <person name="Paulsen I."/>
            <person name="Piegu B."/>
            <person name="Poliakov A."/>
            <person name="Robbens S."/>
            <person name="Schmutz J."/>
            <person name="Toulza E."/>
            <person name="Wyss T."/>
            <person name="Zelensky A."/>
            <person name="Zhou K."/>
            <person name="Armbrust E.V."/>
            <person name="Bhattacharya D."/>
            <person name="Goodenough U.W."/>
            <person name="Van de Peer Y."/>
            <person name="Grigoriev I.V."/>
        </authorList>
    </citation>
    <scope>NUCLEOTIDE SEQUENCE [LARGE SCALE GENOMIC DNA]</scope>
    <source>
        <strain evidence="3">RCC299 / NOUM17</strain>
    </source>
</reference>
<sequence length="443" mass="48119">MAIGGLRPTGISPLDRSRRHQTARLHSPTRGRFSAFTSGPVAGGMCVVFLYVRTPKRPGEEAIDCPYAAVVAVNRDESYTRDTARLHWWPQDATADPRECARDWQILAGRDREGGGTWCGVSRDGRVAVLTNVAEASAKFATGEAPSRGELPVAFLEASGHLSNLPRRIDHSPSTHPPAPEPSNRRPSSQEKHPRRPPARWLADVAAKAHAYNGFNLVVGDSRTGEFAHLTNRGDDPGVVTRLDEDGPTRCAQGFVHGLSNAGLNTPWPKVRLGCQRMRQQMERVVGSGVFVEDGVEKRLLGLAAKRSALPCALITDVLQCPGGGVDAWGSKGWYSRSYWGDGHEMNPPPALDQSERAFVKPGAAPGRPEYGTRCSTAITMRGDSPGGEINVVERSLEWDEREWVETAVAFDRVPPPPVPADPSAGRREPDGTFLHTALDDGW</sequence>
<feature type="region of interest" description="Disordered" evidence="1">
    <location>
        <begin position="412"/>
        <end position="443"/>
    </location>
</feature>
<dbReference type="GeneID" id="8248093"/>
<dbReference type="eggNOG" id="KOG2342">
    <property type="taxonomic scope" value="Eukaryota"/>
</dbReference>
<dbReference type="InParanoid" id="C1FIR4"/>
<feature type="compositionally biased region" description="Basic residues" evidence="1">
    <location>
        <begin position="17"/>
        <end position="29"/>
    </location>
</feature>
<dbReference type="PANTHER" id="PTHR17985">
    <property type="entry name" value="SER/THR-RICH PROTEIN T10 IN DGCR REGION"/>
    <property type="match status" value="1"/>
</dbReference>
<evidence type="ECO:0000313" key="3">
    <source>
        <dbReference type="Proteomes" id="UP000002009"/>
    </source>
</evidence>
<keyword evidence="3" id="KW-1185">Reference proteome</keyword>
<dbReference type="OrthoDB" id="191601at2759"/>
<organism evidence="2 3">
    <name type="scientific">Micromonas commoda (strain RCC299 / NOUM17 / CCMP2709)</name>
    <name type="common">Picoplanktonic green alga</name>
    <dbReference type="NCBI Taxonomy" id="296587"/>
    <lineage>
        <taxon>Eukaryota</taxon>
        <taxon>Viridiplantae</taxon>
        <taxon>Chlorophyta</taxon>
        <taxon>Mamiellophyceae</taxon>
        <taxon>Mamiellales</taxon>
        <taxon>Mamiellaceae</taxon>
        <taxon>Micromonas</taxon>
    </lineage>
</organism>
<protein>
    <submittedName>
        <fullName evidence="2">Uncharacterized protein</fullName>
    </submittedName>
</protein>
<dbReference type="FunCoup" id="C1FIR4">
    <property type="interactions" value="588"/>
</dbReference>
<proteinExistence type="predicted"/>
<feature type="region of interest" description="Disordered" evidence="1">
    <location>
        <begin position="1"/>
        <end position="30"/>
    </location>
</feature>
<dbReference type="Proteomes" id="UP000002009">
    <property type="component" value="Chromosome 12"/>
</dbReference>
<gene>
    <name evidence="2" type="ORF">MICPUN_63251</name>
</gene>
<dbReference type="EMBL" id="CP001577">
    <property type="protein sequence ID" value="ACO70221.1"/>
    <property type="molecule type" value="Genomic_DNA"/>
</dbReference>
<feature type="region of interest" description="Disordered" evidence="1">
    <location>
        <begin position="164"/>
        <end position="199"/>
    </location>
</feature>
<dbReference type="InterPro" id="IPR008551">
    <property type="entry name" value="TANGO2"/>
</dbReference>